<dbReference type="InterPro" id="IPR035472">
    <property type="entry name" value="RpiR-like_SIS"/>
</dbReference>
<dbReference type="STRING" id="1847728.BTM29_10670"/>
<evidence type="ECO:0000313" key="6">
    <source>
        <dbReference type="EMBL" id="APX72985.1"/>
    </source>
</evidence>
<keyword evidence="7" id="KW-1185">Reference proteome</keyword>
<dbReference type="SUPFAM" id="SSF53697">
    <property type="entry name" value="SIS domain"/>
    <property type="match status" value="1"/>
</dbReference>
<evidence type="ECO:0000259" key="4">
    <source>
        <dbReference type="PROSITE" id="PS51071"/>
    </source>
</evidence>
<dbReference type="InterPro" id="IPR047640">
    <property type="entry name" value="RpiR-like"/>
</dbReference>
<dbReference type="KEGG" id="lalw:BTM29_10670"/>
<evidence type="ECO:0000256" key="1">
    <source>
        <dbReference type="ARBA" id="ARBA00023015"/>
    </source>
</evidence>
<dbReference type="PANTHER" id="PTHR30514:SF1">
    <property type="entry name" value="HTH-TYPE TRANSCRIPTIONAL REGULATOR HEXR-RELATED"/>
    <property type="match status" value="1"/>
</dbReference>
<organism evidence="6 7">
    <name type="scientific">Companilactobacillus allii</name>
    <dbReference type="NCBI Taxonomy" id="1847728"/>
    <lineage>
        <taxon>Bacteria</taxon>
        <taxon>Bacillati</taxon>
        <taxon>Bacillota</taxon>
        <taxon>Bacilli</taxon>
        <taxon>Lactobacillales</taxon>
        <taxon>Lactobacillaceae</taxon>
        <taxon>Companilactobacillus</taxon>
    </lineage>
</organism>
<dbReference type="Gene3D" id="1.10.10.10">
    <property type="entry name" value="Winged helix-like DNA-binding domain superfamily/Winged helix DNA-binding domain"/>
    <property type="match status" value="1"/>
</dbReference>
<protein>
    <submittedName>
        <fullName evidence="6">RpiR family transcriptional regulator</fullName>
    </submittedName>
</protein>
<dbReference type="InterPro" id="IPR000281">
    <property type="entry name" value="HTH_RpiR"/>
</dbReference>
<evidence type="ECO:0000256" key="2">
    <source>
        <dbReference type="ARBA" id="ARBA00023125"/>
    </source>
</evidence>
<evidence type="ECO:0000313" key="7">
    <source>
        <dbReference type="Proteomes" id="UP000187499"/>
    </source>
</evidence>
<sequence length="257" mass="29048">MFPYQKIHELNRLELIVYKYIVSHLKEVEDMTIRDLATEAHVSTTTVLRFLKKMDYSGFSEFKYALKQSQKTPAKKFTDSSVEPIKNFFDVITHEGVFSDKINQAAQMINAADLVLFFGVGNSGRTADYGASVLSSYGIYSLPINDPFQPEPFSDRDFSKTLLVIVSVSGETQQALQQAKYYKEHGASTIAITANSYSTLNQVVDFSLSYDIPQVRKGHINVTTQVPVVYILEQISSCAYHKMVDQPQNIFKEHVTD</sequence>
<dbReference type="SUPFAM" id="SSF46689">
    <property type="entry name" value="Homeodomain-like"/>
    <property type="match status" value="1"/>
</dbReference>
<keyword evidence="2" id="KW-0238">DNA-binding</keyword>
<dbReference type="EMBL" id="CP019323">
    <property type="protein sequence ID" value="APX72985.1"/>
    <property type="molecule type" value="Genomic_DNA"/>
</dbReference>
<dbReference type="RefSeq" id="WP_076617396.1">
    <property type="nucleotide sequence ID" value="NZ_CP019323.1"/>
</dbReference>
<dbReference type="Gene3D" id="3.40.50.10490">
    <property type="entry name" value="Glucose-6-phosphate isomerase like protein, domain 1"/>
    <property type="match status" value="1"/>
</dbReference>
<dbReference type="GO" id="GO:1901135">
    <property type="term" value="P:carbohydrate derivative metabolic process"/>
    <property type="evidence" value="ECO:0007669"/>
    <property type="project" value="InterPro"/>
</dbReference>
<dbReference type="GO" id="GO:0097367">
    <property type="term" value="F:carbohydrate derivative binding"/>
    <property type="evidence" value="ECO:0007669"/>
    <property type="project" value="InterPro"/>
</dbReference>
<dbReference type="Pfam" id="PF01380">
    <property type="entry name" value="SIS"/>
    <property type="match status" value="1"/>
</dbReference>
<dbReference type="InterPro" id="IPR001347">
    <property type="entry name" value="SIS_dom"/>
</dbReference>
<dbReference type="GO" id="GO:0003677">
    <property type="term" value="F:DNA binding"/>
    <property type="evidence" value="ECO:0007669"/>
    <property type="project" value="UniProtKB-KW"/>
</dbReference>
<dbReference type="InterPro" id="IPR046348">
    <property type="entry name" value="SIS_dom_sf"/>
</dbReference>
<gene>
    <name evidence="6" type="ORF">BTM29_10670</name>
</gene>
<dbReference type="PANTHER" id="PTHR30514">
    <property type="entry name" value="GLUCOKINASE"/>
    <property type="match status" value="1"/>
</dbReference>
<evidence type="ECO:0000259" key="5">
    <source>
        <dbReference type="PROSITE" id="PS51464"/>
    </source>
</evidence>
<dbReference type="GO" id="GO:0003700">
    <property type="term" value="F:DNA-binding transcription factor activity"/>
    <property type="evidence" value="ECO:0007669"/>
    <property type="project" value="InterPro"/>
</dbReference>
<dbReference type="InterPro" id="IPR036388">
    <property type="entry name" value="WH-like_DNA-bd_sf"/>
</dbReference>
<accession>A0A1P8Q579</accession>
<evidence type="ECO:0000256" key="3">
    <source>
        <dbReference type="ARBA" id="ARBA00023163"/>
    </source>
</evidence>
<proteinExistence type="predicted"/>
<keyword evidence="1" id="KW-0805">Transcription regulation</keyword>
<dbReference type="PROSITE" id="PS51464">
    <property type="entry name" value="SIS"/>
    <property type="match status" value="1"/>
</dbReference>
<reference evidence="7" key="1">
    <citation type="submission" date="2016-12" db="EMBL/GenBank/DDBJ databases">
        <authorList>
            <person name="Jung M.Y."/>
            <person name="Lee S.H."/>
        </authorList>
    </citation>
    <scope>NUCLEOTIDE SEQUENCE [LARGE SCALE GENOMIC DNA]</scope>
    <source>
        <strain evidence="7">WiKim39</strain>
    </source>
</reference>
<dbReference type="OrthoDB" id="1648815at2"/>
<dbReference type="Proteomes" id="UP000187499">
    <property type="component" value="Chromosome"/>
</dbReference>
<dbReference type="PROSITE" id="PS51071">
    <property type="entry name" value="HTH_RPIR"/>
    <property type="match status" value="1"/>
</dbReference>
<dbReference type="CDD" id="cd05013">
    <property type="entry name" value="SIS_RpiR"/>
    <property type="match status" value="1"/>
</dbReference>
<dbReference type="AlphaFoldDB" id="A0A1P8Q579"/>
<dbReference type="InterPro" id="IPR009057">
    <property type="entry name" value="Homeodomain-like_sf"/>
</dbReference>
<feature type="domain" description="HTH rpiR-type" evidence="4">
    <location>
        <begin position="1"/>
        <end position="73"/>
    </location>
</feature>
<name>A0A1P8Q579_9LACO</name>
<dbReference type="Pfam" id="PF01418">
    <property type="entry name" value="HTH_6"/>
    <property type="match status" value="1"/>
</dbReference>
<keyword evidence="3" id="KW-0804">Transcription</keyword>
<feature type="domain" description="SIS" evidence="5">
    <location>
        <begin position="105"/>
        <end position="242"/>
    </location>
</feature>